<reference evidence="1" key="1">
    <citation type="journal article" date="2015" name="Environ. Microbiol.">
        <title>Plasmids from the gut microbiome of cabbage root fly larvae encode SaxA that catalyses the conversion of the plant toxin 2-phenylethyl isothiocyanate.</title>
        <authorList>
            <person name="Welte C.U."/>
            <person name="de Graaf R.M."/>
            <person name="van den Bosch T.J."/>
            <person name="Op den Camp H.J."/>
            <person name="van Dam N.M."/>
            <person name="Jetten M.S."/>
        </authorList>
    </citation>
    <scope>NUCLEOTIDE SEQUENCE</scope>
    <source>
        <plasmid evidence="1">Drgb2</plasmid>
    </source>
</reference>
<accession>A0A0N9NMN4</accession>
<sequence>MSTQDPIDLRVRSQVVFHCSHEDLFKNSALWCVFDENRNIINMSESFPSFFFSLSNQCSQFPFKSNIVFLQNEDSPVFIPYQIFESSIVINSTKLYCLYLNKYEEISLDLLLIDDNNFYYKDNFGNKLMINDTLSILKYINLFKKISQKDWLIAWLIIHDFTTERISLYLNQKPNSIDISIRRFLGVKKLELFDRELFKKVARILGWYAYIPASIVYKNAVKTTVYKDILVKGTYTKKIFKYTHSELN</sequence>
<dbReference type="RefSeq" id="WP_181375487.1">
    <property type="nucleotide sequence ID" value="NZ_KT351733.1"/>
</dbReference>
<dbReference type="EMBL" id="KT351733">
    <property type="protein sequence ID" value="ALG88500.1"/>
    <property type="molecule type" value="Genomic_DNA"/>
</dbReference>
<geneLocation type="plasmid" evidence="1">
    <name>Drgb2</name>
</geneLocation>
<keyword evidence="1" id="KW-0614">Plasmid</keyword>
<name>A0A0N9NMN4_PECCA</name>
<evidence type="ECO:0008006" key="2">
    <source>
        <dbReference type="Google" id="ProtNLM"/>
    </source>
</evidence>
<dbReference type="AlphaFoldDB" id="A0A0N9NMN4"/>
<proteinExistence type="predicted"/>
<organism evidence="1">
    <name type="scientific">Pectobacterium carotovorum</name>
    <name type="common">Erwinia carotovora</name>
    <dbReference type="NCBI Taxonomy" id="554"/>
    <lineage>
        <taxon>Bacteria</taxon>
        <taxon>Pseudomonadati</taxon>
        <taxon>Pseudomonadota</taxon>
        <taxon>Gammaproteobacteria</taxon>
        <taxon>Enterobacterales</taxon>
        <taxon>Pectobacteriaceae</taxon>
        <taxon>Pectobacterium</taxon>
    </lineage>
</organism>
<evidence type="ECO:0000313" key="1">
    <source>
        <dbReference type="EMBL" id="ALG88500.1"/>
    </source>
</evidence>
<protein>
    <recommendedName>
        <fullName evidence="2">HTH luxR-type domain-containing protein</fullName>
    </recommendedName>
</protein>
<reference evidence="1" key="2">
    <citation type="submission" date="2015-07" db="EMBL/GenBank/DDBJ databases">
        <authorList>
            <person name="Welte C."/>
            <person name="de Graaf R."/>
            <person name="van den Bosch T.J.M."/>
            <person name="Op den Camp H."/>
            <person name="van Dam N."/>
            <person name="Jetten M."/>
        </authorList>
    </citation>
    <scope>NUCLEOTIDE SEQUENCE</scope>
    <source>
        <plasmid evidence="1">Drgb2</plasmid>
    </source>
</reference>